<dbReference type="InterPro" id="IPR007325">
    <property type="entry name" value="KFase/CYL"/>
</dbReference>
<comment type="cofactor">
    <cofactor evidence="1">
        <name>Zn(2+)</name>
        <dbReference type="ChEBI" id="CHEBI:29105"/>
    </cofactor>
</comment>
<evidence type="ECO:0000256" key="1">
    <source>
        <dbReference type="ARBA" id="ARBA00001947"/>
    </source>
</evidence>
<dbReference type="GO" id="GO:0046872">
    <property type="term" value="F:metal ion binding"/>
    <property type="evidence" value="ECO:0007669"/>
    <property type="project" value="UniProtKB-KW"/>
</dbReference>
<protein>
    <recommendedName>
        <fullName evidence="5">Kynurenine formamidase</fullName>
        <ecNumber evidence="4">3.5.1.9</ecNumber>
    </recommendedName>
</protein>
<evidence type="ECO:0000256" key="10">
    <source>
        <dbReference type="ARBA" id="ARBA00048496"/>
    </source>
</evidence>
<comment type="catalytic activity">
    <reaction evidence="10">
        <text>N-formyl-L-kynurenine + H2O = L-kynurenine + formate + H(+)</text>
        <dbReference type="Rhea" id="RHEA:13009"/>
        <dbReference type="ChEBI" id="CHEBI:15377"/>
        <dbReference type="ChEBI" id="CHEBI:15378"/>
        <dbReference type="ChEBI" id="CHEBI:15740"/>
        <dbReference type="ChEBI" id="CHEBI:57959"/>
        <dbReference type="ChEBI" id="CHEBI:58629"/>
        <dbReference type="EC" id="3.5.1.9"/>
    </reaction>
</comment>
<comment type="pathway">
    <text evidence="11">Amino-acid degradation; L-tryptophan degradation via kynurenine pathway; L-kynurenine from L-tryptophan: step 2/2.</text>
</comment>
<organism evidence="12 13">
    <name type="scientific">Candidatus Reconcilbacillus cellulovorans</name>
    <dbReference type="NCBI Taxonomy" id="1906605"/>
    <lineage>
        <taxon>Bacteria</taxon>
        <taxon>Bacillati</taxon>
        <taxon>Bacillota</taxon>
        <taxon>Bacilli</taxon>
        <taxon>Bacillales</taxon>
        <taxon>Paenibacillaceae</taxon>
        <taxon>Candidatus Reconcilbacillus</taxon>
    </lineage>
</organism>
<dbReference type="AlphaFoldDB" id="A0A2A6DXP7"/>
<comment type="caution">
    <text evidence="12">The sequence shown here is derived from an EMBL/GenBank/DDBJ whole genome shotgun (WGS) entry which is preliminary data.</text>
</comment>
<dbReference type="PANTHER" id="PTHR31118">
    <property type="entry name" value="CYCLASE-LIKE PROTEIN 2"/>
    <property type="match status" value="1"/>
</dbReference>
<dbReference type="Proteomes" id="UP000243688">
    <property type="component" value="Unassembled WGS sequence"/>
</dbReference>
<dbReference type="GO" id="GO:0004061">
    <property type="term" value="F:arylformamidase activity"/>
    <property type="evidence" value="ECO:0007669"/>
    <property type="project" value="UniProtKB-EC"/>
</dbReference>
<evidence type="ECO:0000256" key="9">
    <source>
        <dbReference type="ARBA" id="ARBA00023079"/>
    </source>
</evidence>
<dbReference type="SUPFAM" id="SSF102198">
    <property type="entry name" value="Putative cyclase"/>
    <property type="match status" value="1"/>
</dbReference>
<dbReference type="PANTHER" id="PTHR31118:SF12">
    <property type="entry name" value="CYCLASE-LIKE PROTEIN 2"/>
    <property type="match status" value="1"/>
</dbReference>
<dbReference type="GO" id="GO:0019441">
    <property type="term" value="P:L-tryptophan catabolic process to kynurenine"/>
    <property type="evidence" value="ECO:0007669"/>
    <property type="project" value="InterPro"/>
</dbReference>
<evidence type="ECO:0000256" key="5">
    <source>
        <dbReference type="ARBA" id="ARBA00014889"/>
    </source>
</evidence>
<dbReference type="EC" id="3.5.1.9" evidence="4"/>
<evidence type="ECO:0000256" key="8">
    <source>
        <dbReference type="ARBA" id="ARBA00022833"/>
    </source>
</evidence>
<evidence type="ECO:0000256" key="7">
    <source>
        <dbReference type="ARBA" id="ARBA00022801"/>
    </source>
</evidence>
<evidence type="ECO:0000256" key="3">
    <source>
        <dbReference type="ARBA" id="ARBA00011738"/>
    </source>
</evidence>
<reference evidence="12 13" key="1">
    <citation type="submission" date="2016-12" db="EMBL/GenBank/DDBJ databases">
        <title>Candidatus Reconcilibacillus cellulovorans genome.</title>
        <authorList>
            <person name="Kolinko S."/>
            <person name="Wu Y.-W."/>
            <person name="Tachea F."/>
            <person name="Denzel E."/>
            <person name="Hiras J."/>
            <person name="Baecker N."/>
            <person name="Chan L.J."/>
            <person name="Eichorst S.A."/>
            <person name="Frey D."/>
            <person name="Adams P.D."/>
            <person name="Pray T."/>
            <person name="Tanjore D."/>
            <person name="Petzold C.J."/>
            <person name="Gladden J.M."/>
            <person name="Simmons B.A."/>
            <person name="Singer S.W."/>
        </authorList>
    </citation>
    <scope>NUCLEOTIDE SEQUENCE [LARGE SCALE GENOMIC DNA]</scope>
    <source>
        <strain evidence="12">JTherm</strain>
    </source>
</reference>
<evidence type="ECO:0000256" key="11">
    <source>
        <dbReference type="ARBA" id="ARBA00060547"/>
    </source>
</evidence>
<dbReference type="InterPro" id="IPR037175">
    <property type="entry name" value="KFase_sf"/>
</dbReference>
<comment type="subunit">
    <text evidence="3">Homodimer.</text>
</comment>
<evidence type="ECO:0000256" key="4">
    <source>
        <dbReference type="ARBA" id="ARBA00012930"/>
    </source>
</evidence>
<dbReference type="Pfam" id="PF04199">
    <property type="entry name" value="Cyclase"/>
    <property type="match status" value="1"/>
</dbReference>
<evidence type="ECO:0000256" key="6">
    <source>
        <dbReference type="ARBA" id="ARBA00022723"/>
    </source>
</evidence>
<keyword evidence="9" id="KW-0823">Tryptophan catabolism</keyword>
<name>A0A2A6DXP7_9BACL</name>
<proteinExistence type="predicted"/>
<dbReference type="EMBL" id="MOXJ01000032">
    <property type="protein sequence ID" value="PDO09660.1"/>
    <property type="molecule type" value="Genomic_DNA"/>
</dbReference>
<keyword evidence="6" id="KW-0479">Metal-binding</keyword>
<dbReference type="Gene3D" id="3.50.30.50">
    <property type="entry name" value="Putative cyclase"/>
    <property type="match status" value="1"/>
</dbReference>
<dbReference type="FunFam" id="3.50.30.50:FF:000001">
    <property type="entry name" value="Kynurenine formamidase"/>
    <property type="match status" value="1"/>
</dbReference>
<accession>A0A2A6DXP7</accession>
<keyword evidence="8" id="KW-0862">Zinc</keyword>
<evidence type="ECO:0000313" key="12">
    <source>
        <dbReference type="EMBL" id="PDO09660.1"/>
    </source>
</evidence>
<comment type="function">
    <text evidence="2">Catalyzes the hydrolysis of N-formyl-L-kynurenine to L-kynurenine, the second step in the kynurenine pathway of tryptophan degradation.</text>
</comment>
<gene>
    <name evidence="12" type="ORF">BLM47_11355</name>
</gene>
<sequence>MWKLYDISMDIHPAMRVWKDKDDKRPVFETVSTHAQGKSHETRLRLDAHTGTHVDAPLHMIAGGATIDAIPLEKWMGPARVLDLTGVRDSIGRAELEPHAPQRGEWILLKTRNSFAEGGAFDYGFVFLNAEAAAYLKEAGVRGVGIDALGVERDQPGYPTHRTLLEAGILIAEGLCLKDVPVGSYWLIIAPLRLIGVEAAPARAFLIGAGDGNGR</sequence>
<evidence type="ECO:0000256" key="2">
    <source>
        <dbReference type="ARBA" id="ARBA00002204"/>
    </source>
</evidence>
<evidence type="ECO:0000313" key="13">
    <source>
        <dbReference type="Proteomes" id="UP000243688"/>
    </source>
</evidence>
<keyword evidence="7" id="KW-0378">Hydrolase</keyword>